<proteinExistence type="predicted"/>
<accession>A0A814QLM2</accession>
<comment type="caution">
    <text evidence="2">The sequence shown here is derived from an EMBL/GenBank/DDBJ whole genome shotgun (WGS) entry which is preliminary data.</text>
</comment>
<organism evidence="2 3">
    <name type="scientific">Rotaria sordida</name>
    <dbReference type="NCBI Taxonomy" id="392033"/>
    <lineage>
        <taxon>Eukaryota</taxon>
        <taxon>Metazoa</taxon>
        <taxon>Spiralia</taxon>
        <taxon>Gnathifera</taxon>
        <taxon>Rotifera</taxon>
        <taxon>Eurotatoria</taxon>
        <taxon>Bdelloidea</taxon>
        <taxon>Philodinida</taxon>
        <taxon>Philodinidae</taxon>
        <taxon>Rotaria</taxon>
    </lineage>
</organism>
<evidence type="ECO:0000313" key="3">
    <source>
        <dbReference type="Proteomes" id="UP000663882"/>
    </source>
</evidence>
<gene>
    <name evidence="2" type="ORF">RFH988_LOCUS20372</name>
</gene>
<protein>
    <recommendedName>
        <fullName evidence="1">DDE-1 domain-containing protein</fullName>
    </recommendedName>
</protein>
<sequence length="252" mass="29192">MIYNETKSGWANEECFFDYLKKLFILNTKHLQRSLLLIFDGHYLHLAIQSARLEINHNIHFLCLPSHSIRLLQWLDVYTLQYAKQQWKELLWEWNKTTSKQKDKQDFVQLFSKLYNYALIPPHCSTAFAKAGIFSFDYRAIKNDRILKNSLSTTVTPVPNTINRTQIFLFVFVVLGFSTTITTSQNESNHTQLGANLSNNGTDFTYKLLNEALDKSSIEKLITSSYETSFITKTMTSPTEKGYTSFSDVSSY</sequence>
<dbReference type="Pfam" id="PF03184">
    <property type="entry name" value="DDE_1"/>
    <property type="match status" value="1"/>
</dbReference>
<name>A0A814QLM2_9BILA</name>
<dbReference type="GO" id="GO:0003676">
    <property type="term" value="F:nucleic acid binding"/>
    <property type="evidence" value="ECO:0007669"/>
    <property type="project" value="InterPro"/>
</dbReference>
<dbReference type="InterPro" id="IPR004875">
    <property type="entry name" value="DDE_SF_endonuclease_dom"/>
</dbReference>
<evidence type="ECO:0000313" key="2">
    <source>
        <dbReference type="EMBL" id="CAF1121460.1"/>
    </source>
</evidence>
<dbReference type="OrthoDB" id="10035668at2759"/>
<reference evidence="2" key="1">
    <citation type="submission" date="2021-02" db="EMBL/GenBank/DDBJ databases">
        <authorList>
            <person name="Nowell W R."/>
        </authorList>
    </citation>
    <scope>NUCLEOTIDE SEQUENCE</scope>
</reference>
<dbReference type="Proteomes" id="UP000663882">
    <property type="component" value="Unassembled WGS sequence"/>
</dbReference>
<dbReference type="AlphaFoldDB" id="A0A814QLM2"/>
<evidence type="ECO:0000259" key="1">
    <source>
        <dbReference type="Pfam" id="PF03184"/>
    </source>
</evidence>
<feature type="domain" description="DDE-1" evidence="1">
    <location>
        <begin position="3"/>
        <end position="104"/>
    </location>
</feature>
<dbReference type="EMBL" id="CAJNOO010001247">
    <property type="protein sequence ID" value="CAF1121460.1"/>
    <property type="molecule type" value="Genomic_DNA"/>
</dbReference>